<evidence type="ECO:0000313" key="1">
    <source>
        <dbReference type="EMBL" id="KKN09136.1"/>
    </source>
</evidence>
<name>A0A0F9Q7A4_9ZZZZ</name>
<reference evidence="1" key="1">
    <citation type="journal article" date="2015" name="Nature">
        <title>Complex archaea that bridge the gap between prokaryotes and eukaryotes.</title>
        <authorList>
            <person name="Spang A."/>
            <person name="Saw J.H."/>
            <person name="Jorgensen S.L."/>
            <person name="Zaremba-Niedzwiedzka K."/>
            <person name="Martijn J."/>
            <person name="Lind A.E."/>
            <person name="van Eijk R."/>
            <person name="Schleper C."/>
            <person name="Guy L."/>
            <person name="Ettema T.J."/>
        </authorList>
    </citation>
    <scope>NUCLEOTIDE SEQUENCE</scope>
</reference>
<dbReference type="AlphaFoldDB" id="A0A0F9Q7A4"/>
<protein>
    <submittedName>
        <fullName evidence="1">Uncharacterized protein</fullName>
    </submittedName>
</protein>
<dbReference type="EMBL" id="LAZR01004381">
    <property type="protein sequence ID" value="KKN09136.1"/>
    <property type="molecule type" value="Genomic_DNA"/>
</dbReference>
<accession>A0A0F9Q7A4</accession>
<comment type="caution">
    <text evidence="1">The sequence shown here is derived from an EMBL/GenBank/DDBJ whole genome shotgun (WGS) entry which is preliminary data.</text>
</comment>
<organism evidence="1">
    <name type="scientific">marine sediment metagenome</name>
    <dbReference type="NCBI Taxonomy" id="412755"/>
    <lineage>
        <taxon>unclassified sequences</taxon>
        <taxon>metagenomes</taxon>
        <taxon>ecological metagenomes</taxon>
    </lineage>
</organism>
<sequence>MMKTGRLIKINSPKLRKIRNNLRSLLLTAVKESFHEIIDKGEGQLLFRNLFRVQQLDKEANIHYDLLFNTICKCKSCNSNEKDAVFVHYSFIDQFVYPPLGSNDNHSSSFWVCPDCYKDLIDKIEYFKKEKYYYLRDYCTFDSLNNLGIKNLDEIKKLESDF</sequence>
<gene>
    <name evidence="1" type="ORF">LCGC14_1049690</name>
</gene>
<proteinExistence type="predicted"/>